<proteinExistence type="inferred from homology"/>
<reference evidence="5 6" key="1">
    <citation type="journal article" date="2021" name="Int. J. Syst. Evol. Microbiol.">
        <title>Reticulibacter mediterranei gen. nov., sp. nov., within the new family Reticulibacteraceae fam. nov., and Ktedonospora formicarum gen. nov., sp. nov., Ktedonobacter robiniae sp. nov., Dictyobacter formicarum sp. nov. and Dictyobacter arantiisoli sp. nov., belonging to the class Ktedonobacteria.</title>
        <authorList>
            <person name="Yabe S."/>
            <person name="Zheng Y."/>
            <person name="Wang C.M."/>
            <person name="Sakai Y."/>
            <person name="Abe K."/>
            <person name="Yokota A."/>
            <person name="Donadio S."/>
            <person name="Cavaletti L."/>
            <person name="Monciardini P."/>
        </authorList>
    </citation>
    <scope>NUCLEOTIDE SEQUENCE [LARGE SCALE GENOMIC DNA]</scope>
    <source>
        <strain evidence="5 6">SOSP1-9</strain>
    </source>
</reference>
<dbReference type="Proteomes" id="UP000635565">
    <property type="component" value="Unassembled WGS sequence"/>
</dbReference>
<dbReference type="NCBIfam" id="TIGR00044">
    <property type="entry name" value="YggS family pyridoxal phosphate-dependent enzyme"/>
    <property type="match status" value="1"/>
</dbReference>
<keyword evidence="1 2" id="KW-0663">Pyridoxal phosphate</keyword>
<dbReference type="PIRSF" id="PIRSF004848">
    <property type="entry name" value="YBL036c_PLPDEIII"/>
    <property type="match status" value="1"/>
</dbReference>
<protein>
    <recommendedName>
        <fullName evidence="2">Pyridoxal phosphate homeostasis protein</fullName>
        <shortName evidence="2">PLP homeostasis protein</shortName>
    </recommendedName>
</protein>
<dbReference type="PANTHER" id="PTHR10146">
    <property type="entry name" value="PROLINE SYNTHETASE CO-TRANSCRIBED BACTERIAL HOMOLOG PROTEIN"/>
    <property type="match status" value="1"/>
</dbReference>
<evidence type="ECO:0000256" key="1">
    <source>
        <dbReference type="ARBA" id="ARBA00022898"/>
    </source>
</evidence>
<dbReference type="SUPFAM" id="SSF51419">
    <property type="entry name" value="PLP-binding barrel"/>
    <property type="match status" value="1"/>
</dbReference>
<comment type="function">
    <text evidence="2">Pyridoxal 5'-phosphate (PLP)-binding protein, which is involved in PLP homeostasis.</text>
</comment>
<sequence length="245" mass="27336">MINQSPINQELIAENIAHVRARIAESAQRVGRLPQEITLVAVSKTKSLDYVKIAYNLGIRDFGENRVQEALEKQAAFCLPDLYWHMIGHLQTNKAQKVFGAFRCIHSVDSLHVAEALQRVAEKKSQASGEDVRQPVLLQVNISGEASKEGMTPDEAPAIARQILSLSHLEVQGLMTVAPLVDDPEQVRPVFRALRHLRDRLREEVGDANWDQLSMGMTDDYPVAIEEGATIVRVGRAIFGERVKK</sequence>
<dbReference type="Gene3D" id="3.20.20.10">
    <property type="entry name" value="Alanine racemase"/>
    <property type="match status" value="1"/>
</dbReference>
<organism evidence="5 6">
    <name type="scientific">Dictyobacter formicarum</name>
    <dbReference type="NCBI Taxonomy" id="2778368"/>
    <lineage>
        <taxon>Bacteria</taxon>
        <taxon>Bacillati</taxon>
        <taxon>Chloroflexota</taxon>
        <taxon>Ktedonobacteria</taxon>
        <taxon>Ktedonobacterales</taxon>
        <taxon>Dictyobacteraceae</taxon>
        <taxon>Dictyobacter</taxon>
    </lineage>
</organism>
<comment type="caution">
    <text evidence="5">The sequence shown here is derived from an EMBL/GenBank/DDBJ whole genome shotgun (WGS) entry which is preliminary data.</text>
</comment>
<name>A0ABQ3VW04_9CHLR</name>
<evidence type="ECO:0000313" key="5">
    <source>
        <dbReference type="EMBL" id="GHO89486.1"/>
    </source>
</evidence>
<evidence type="ECO:0000259" key="4">
    <source>
        <dbReference type="Pfam" id="PF01168"/>
    </source>
</evidence>
<feature type="domain" description="Alanine racemase N-terminal" evidence="4">
    <location>
        <begin position="20"/>
        <end position="242"/>
    </location>
</feature>
<accession>A0ABQ3VW04</accession>
<feature type="modified residue" description="N6-(pyridoxal phosphate)lysine" evidence="2">
    <location>
        <position position="44"/>
    </location>
</feature>
<gene>
    <name evidence="5" type="ORF">KSZ_74920</name>
</gene>
<dbReference type="PANTHER" id="PTHR10146:SF14">
    <property type="entry name" value="PYRIDOXAL PHOSPHATE HOMEOSTASIS PROTEIN"/>
    <property type="match status" value="1"/>
</dbReference>
<dbReference type="CDD" id="cd00635">
    <property type="entry name" value="PLPDE_III_YBL036c_like"/>
    <property type="match status" value="1"/>
</dbReference>
<dbReference type="HAMAP" id="MF_02087">
    <property type="entry name" value="PLP_homeostasis"/>
    <property type="match status" value="1"/>
</dbReference>
<dbReference type="InterPro" id="IPR011078">
    <property type="entry name" value="PyrdxlP_homeostasis"/>
</dbReference>
<evidence type="ECO:0000256" key="3">
    <source>
        <dbReference type="RuleBase" id="RU004514"/>
    </source>
</evidence>
<dbReference type="InterPro" id="IPR029066">
    <property type="entry name" value="PLP-binding_barrel"/>
</dbReference>
<dbReference type="EMBL" id="BNJJ01000038">
    <property type="protein sequence ID" value="GHO89486.1"/>
    <property type="molecule type" value="Genomic_DNA"/>
</dbReference>
<dbReference type="RefSeq" id="WP_201367059.1">
    <property type="nucleotide sequence ID" value="NZ_BNJJ01000038.1"/>
</dbReference>
<evidence type="ECO:0000313" key="6">
    <source>
        <dbReference type="Proteomes" id="UP000635565"/>
    </source>
</evidence>
<evidence type="ECO:0000256" key="2">
    <source>
        <dbReference type="HAMAP-Rule" id="MF_02087"/>
    </source>
</evidence>
<comment type="similarity">
    <text evidence="2 3">Belongs to the pyridoxal phosphate-binding protein YggS/PROSC family.</text>
</comment>
<keyword evidence="6" id="KW-1185">Reference proteome</keyword>
<dbReference type="InterPro" id="IPR001608">
    <property type="entry name" value="Ala_racemase_N"/>
</dbReference>
<dbReference type="Pfam" id="PF01168">
    <property type="entry name" value="Ala_racemase_N"/>
    <property type="match status" value="1"/>
</dbReference>
<dbReference type="PROSITE" id="PS01211">
    <property type="entry name" value="UPF0001"/>
    <property type="match status" value="1"/>
</dbReference>